<dbReference type="SUPFAM" id="SSF55486">
    <property type="entry name" value="Metalloproteases ('zincins'), catalytic domain"/>
    <property type="match status" value="1"/>
</dbReference>
<organism evidence="2 3">
    <name type="scientific">Aliikangiella coralliicola</name>
    <dbReference type="NCBI Taxonomy" id="2592383"/>
    <lineage>
        <taxon>Bacteria</taxon>
        <taxon>Pseudomonadati</taxon>
        <taxon>Pseudomonadota</taxon>
        <taxon>Gammaproteobacteria</taxon>
        <taxon>Oceanospirillales</taxon>
        <taxon>Pleioneaceae</taxon>
        <taxon>Aliikangiella</taxon>
    </lineage>
</organism>
<dbReference type="Pfam" id="PF13180">
    <property type="entry name" value="PDZ_2"/>
    <property type="match status" value="1"/>
</dbReference>
<gene>
    <name evidence="2" type="ORF">FLL46_24520</name>
</gene>
<keyword evidence="3" id="KW-1185">Reference proteome</keyword>
<dbReference type="InterPro" id="IPR027268">
    <property type="entry name" value="Peptidase_M4/M1_CTD_sf"/>
</dbReference>
<evidence type="ECO:0000313" key="3">
    <source>
        <dbReference type="Proteomes" id="UP000315439"/>
    </source>
</evidence>
<dbReference type="OrthoDB" id="9778516at2"/>
<protein>
    <submittedName>
        <fullName evidence="2">M61 family metallopeptidase</fullName>
    </submittedName>
</protein>
<reference evidence="2 3" key="1">
    <citation type="submission" date="2019-07" db="EMBL/GenBank/DDBJ databases">
        <title>Draft genome for Aliikangiella sp. M105.</title>
        <authorList>
            <person name="Wang G."/>
        </authorList>
    </citation>
    <scope>NUCLEOTIDE SEQUENCE [LARGE SCALE GENOMIC DNA]</scope>
    <source>
        <strain evidence="2 3">M105</strain>
    </source>
</reference>
<dbReference type="Gene3D" id="2.30.42.10">
    <property type="match status" value="1"/>
</dbReference>
<dbReference type="RefSeq" id="WP_142934693.1">
    <property type="nucleotide sequence ID" value="NZ_ML660171.1"/>
</dbReference>
<dbReference type="AlphaFoldDB" id="A0A545U0F0"/>
<proteinExistence type="predicted"/>
<name>A0A545U0F0_9GAMM</name>
<evidence type="ECO:0000259" key="1">
    <source>
        <dbReference type="SMART" id="SM00228"/>
    </source>
</evidence>
<dbReference type="Pfam" id="PF17899">
    <property type="entry name" value="Peptidase_M61_N"/>
    <property type="match status" value="1"/>
</dbReference>
<dbReference type="Proteomes" id="UP000315439">
    <property type="component" value="Unassembled WGS sequence"/>
</dbReference>
<accession>A0A545U0F0</accession>
<dbReference type="Gene3D" id="2.60.40.3650">
    <property type="match status" value="1"/>
</dbReference>
<dbReference type="SMART" id="SM00228">
    <property type="entry name" value="PDZ"/>
    <property type="match status" value="1"/>
</dbReference>
<dbReference type="InterPro" id="IPR024191">
    <property type="entry name" value="Peptidase_M61"/>
</dbReference>
<dbReference type="InterPro" id="IPR036034">
    <property type="entry name" value="PDZ_sf"/>
</dbReference>
<dbReference type="InterPro" id="IPR007963">
    <property type="entry name" value="Peptidase_M61_catalytic"/>
</dbReference>
<dbReference type="EMBL" id="VIKS01000015">
    <property type="protein sequence ID" value="TQV82938.1"/>
    <property type="molecule type" value="Genomic_DNA"/>
</dbReference>
<dbReference type="Gene3D" id="1.10.390.10">
    <property type="entry name" value="Neutral Protease Domain 2"/>
    <property type="match status" value="1"/>
</dbReference>
<feature type="domain" description="PDZ" evidence="1">
    <location>
        <begin position="496"/>
        <end position="565"/>
    </location>
</feature>
<comment type="caution">
    <text evidence="2">The sequence shown here is derived from an EMBL/GenBank/DDBJ whole genome shotgun (WGS) entry which is preliminary data.</text>
</comment>
<dbReference type="PIRSF" id="PIRSF016493">
    <property type="entry name" value="Glycyl_aminpptds"/>
    <property type="match status" value="1"/>
</dbReference>
<dbReference type="Pfam" id="PF05299">
    <property type="entry name" value="Peptidase_M61"/>
    <property type="match status" value="1"/>
</dbReference>
<sequence>MIHYTVSFENANAHLFDVKLNINFTLHKGQQFYLPNWIPGSYMIRDFARNLITVKGNTKGFPVSLEKVDKSTWQLLEDVECLEINYQVYAWDLSVRSAHLDNQHGFFNGTSLFLGIKGYEAEKHTVILNASDHAVENNWQVATAMMAKQINQQGFGKYTSENYDELIDHPFEIGDLTSVEFEVFGVPHKMVFTEAPARVDLQRIAKDIKQICETEITFFGDEKPPFENYVFMTFVQKKGFGGLEHMASTALHCSFEDLPLIGDSPEVIDANYRTFLSLCCHEYFHSWNVKRIKPARFIPMDMSQEVHTELLWFFEGVTSYYDELLLARSKVIEPSSYLDMLAQTLTKTLRSRGRLKQTVTESSFDTWTRFYKQDENAVNAIVSYYTKGAMVALGLDFEIRRLSEGKKSLDDLMRLVWNQHGKSGKGVGETQIQLLAKELVGQSLNDFFADALYSTKDLDLKSYFESVDIEFQVIPQYLHNEKGGFAAKAKDRKSVAFLGITHKADALGAKVHSVTENSCAAVAGLSNDDIIIAVDNIRIASSELDQVIARVPIGTEVLISYFRRERLYHTQVKLTEGEANTCYLSFKNEKASDAFLQWAVGH</sequence>
<dbReference type="InterPro" id="IPR040756">
    <property type="entry name" value="Peptidase_M61_N"/>
</dbReference>
<evidence type="ECO:0000313" key="2">
    <source>
        <dbReference type="EMBL" id="TQV82938.1"/>
    </source>
</evidence>
<dbReference type="InterPro" id="IPR001478">
    <property type="entry name" value="PDZ"/>
</dbReference>
<dbReference type="SUPFAM" id="SSF50156">
    <property type="entry name" value="PDZ domain-like"/>
    <property type="match status" value="1"/>
</dbReference>